<protein>
    <submittedName>
        <fullName evidence="2">Uncharacterized protein</fullName>
    </submittedName>
</protein>
<proteinExistence type="predicted"/>
<evidence type="ECO:0000313" key="2">
    <source>
        <dbReference type="EMBL" id="KAG8594147.1"/>
    </source>
</evidence>
<keyword evidence="3" id="KW-1185">Reference proteome</keyword>
<comment type="caution">
    <text evidence="2">The sequence shown here is derived from an EMBL/GenBank/DDBJ whole genome shotgun (WGS) entry which is preliminary data.</text>
</comment>
<gene>
    <name evidence="2" type="ORF">GDO81_001094</name>
</gene>
<sequence>MLRRLFYNSIAVEREFMSNFYALSCIIIHSLSSRNCNFNTARFKMQHVSLFVLTDYNSLQWVCILLTYTLCIFALSYIHFTLYFVPFLLLCNVF</sequence>
<dbReference type="EMBL" id="WNYA01000001">
    <property type="protein sequence ID" value="KAG8594147.1"/>
    <property type="molecule type" value="Genomic_DNA"/>
</dbReference>
<reference evidence="2" key="1">
    <citation type="thesis" date="2020" institute="ProQuest LLC" country="789 East Eisenhower Parkway, Ann Arbor, MI, USA">
        <title>Comparative Genomics and Chromosome Evolution.</title>
        <authorList>
            <person name="Mudd A.B."/>
        </authorList>
    </citation>
    <scope>NUCLEOTIDE SEQUENCE</scope>
    <source>
        <strain evidence="2">237g6f4</strain>
        <tissue evidence="2">Blood</tissue>
    </source>
</reference>
<organism evidence="2 3">
    <name type="scientific">Engystomops pustulosus</name>
    <name type="common">Tungara frog</name>
    <name type="synonym">Physalaemus pustulosus</name>
    <dbReference type="NCBI Taxonomy" id="76066"/>
    <lineage>
        <taxon>Eukaryota</taxon>
        <taxon>Metazoa</taxon>
        <taxon>Chordata</taxon>
        <taxon>Craniata</taxon>
        <taxon>Vertebrata</taxon>
        <taxon>Euteleostomi</taxon>
        <taxon>Amphibia</taxon>
        <taxon>Batrachia</taxon>
        <taxon>Anura</taxon>
        <taxon>Neobatrachia</taxon>
        <taxon>Hyloidea</taxon>
        <taxon>Leptodactylidae</taxon>
        <taxon>Leiuperinae</taxon>
        <taxon>Engystomops</taxon>
    </lineage>
</organism>
<name>A0AAV7D9K7_ENGPU</name>
<feature type="transmembrane region" description="Helical" evidence="1">
    <location>
        <begin position="59"/>
        <end position="80"/>
    </location>
</feature>
<dbReference type="Proteomes" id="UP000824782">
    <property type="component" value="Unassembled WGS sequence"/>
</dbReference>
<keyword evidence="1" id="KW-0812">Transmembrane</keyword>
<keyword evidence="1" id="KW-1133">Transmembrane helix</keyword>
<evidence type="ECO:0000256" key="1">
    <source>
        <dbReference type="SAM" id="Phobius"/>
    </source>
</evidence>
<accession>A0AAV7D9K7</accession>
<dbReference type="AlphaFoldDB" id="A0AAV7D9K7"/>
<evidence type="ECO:0000313" key="3">
    <source>
        <dbReference type="Proteomes" id="UP000824782"/>
    </source>
</evidence>
<keyword evidence="1" id="KW-0472">Membrane</keyword>